<accession>A0AAD5UD55</accession>
<reference evidence="2" key="1">
    <citation type="submission" date="2020-05" db="EMBL/GenBank/DDBJ databases">
        <title>Phylogenomic resolution of chytrid fungi.</title>
        <authorList>
            <person name="Stajich J.E."/>
            <person name="Amses K."/>
            <person name="Simmons R."/>
            <person name="Seto K."/>
            <person name="Myers J."/>
            <person name="Bonds A."/>
            <person name="Quandt C.A."/>
            <person name="Barry K."/>
            <person name="Liu P."/>
            <person name="Grigoriev I."/>
            <person name="Longcore J.E."/>
            <person name="James T.Y."/>
        </authorList>
    </citation>
    <scope>NUCLEOTIDE SEQUENCE</scope>
    <source>
        <strain evidence="2">PLAUS21</strain>
    </source>
</reference>
<feature type="region of interest" description="Disordered" evidence="1">
    <location>
        <begin position="143"/>
        <end position="174"/>
    </location>
</feature>
<evidence type="ECO:0000313" key="2">
    <source>
        <dbReference type="EMBL" id="KAJ3254981.1"/>
    </source>
</evidence>
<sequence length="296" mass="30407">MIYIFATIALPASSDPGAVFRAKRVCPAPLAPSSSPDASRAQFAPNLGASPGLQDPVCIKNPNGDRLSQVKAGVRIPCDCPPAQSDFARQFAIDHGTAISTGNAKQDQINNLQLGIITLQRSFCCPAGSVTLNAQLTAVQNGQAAPAPAPAPPANNPAPAPNPPAQSSNGQDPGAVFRAKRVCPAPLAPSSSPDASRAQFAPNLGASPGLQDPVCIKNPNGDRLSQVKAGVRIPCDCPPAQSDFARQFAIDHGTAISTGNAKQDQINNLQLGIITLQRSFCCPAGSVTLNAQLASL</sequence>
<feature type="region of interest" description="Disordered" evidence="1">
    <location>
        <begin position="186"/>
        <end position="205"/>
    </location>
</feature>
<protein>
    <submittedName>
        <fullName evidence="2">Uncharacterized protein</fullName>
    </submittedName>
</protein>
<keyword evidence="3" id="KW-1185">Reference proteome</keyword>
<dbReference type="AlphaFoldDB" id="A0AAD5UD55"/>
<name>A0AAD5UD55_9FUNG</name>
<comment type="caution">
    <text evidence="2">The sequence shown here is derived from an EMBL/GenBank/DDBJ whole genome shotgun (WGS) entry which is preliminary data.</text>
</comment>
<evidence type="ECO:0000313" key="3">
    <source>
        <dbReference type="Proteomes" id="UP001210925"/>
    </source>
</evidence>
<organism evidence="2 3">
    <name type="scientific">Boothiomyces macroporosus</name>
    <dbReference type="NCBI Taxonomy" id="261099"/>
    <lineage>
        <taxon>Eukaryota</taxon>
        <taxon>Fungi</taxon>
        <taxon>Fungi incertae sedis</taxon>
        <taxon>Chytridiomycota</taxon>
        <taxon>Chytridiomycota incertae sedis</taxon>
        <taxon>Chytridiomycetes</taxon>
        <taxon>Rhizophydiales</taxon>
        <taxon>Terramycetaceae</taxon>
        <taxon>Boothiomyces</taxon>
    </lineage>
</organism>
<dbReference type="EMBL" id="JADGKB010000074">
    <property type="protein sequence ID" value="KAJ3254981.1"/>
    <property type="molecule type" value="Genomic_DNA"/>
</dbReference>
<feature type="compositionally biased region" description="Low complexity" evidence="1">
    <location>
        <begin position="186"/>
        <end position="198"/>
    </location>
</feature>
<evidence type="ECO:0000256" key="1">
    <source>
        <dbReference type="SAM" id="MobiDB-lite"/>
    </source>
</evidence>
<gene>
    <name evidence="2" type="ORF">HK103_006683</name>
</gene>
<dbReference type="Proteomes" id="UP001210925">
    <property type="component" value="Unassembled WGS sequence"/>
</dbReference>
<feature type="compositionally biased region" description="Pro residues" evidence="1">
    <location>
        <begin position="147"/>
        <end position="164"/>
    </location>
</feature>
<proteinExistence type="predicted"/>